<feature type="compositionally biased region" description="Basic and acidic residues" evidence="1">
    <location>
        <begin position="341"/>
        <end position="354"/>
    </location>
</feature>
<sequence length="403" mass="46755">MSAVMKKILRKLNKCIAKKLVGHNNYEYSEAEEDSFEVDEDFINYRPPPKNAPKPEDTYPKFYYTDPTLDSSYEYEDAHLIEQTSKFYRDQIKRDYAQRRANDVKTRDDFSSDKSESPPKRRVTFNEHVEVDEGESEPEIDDAYWLTISQPYYAHFYNHDVNCYYKNAPNFIYYYNDGTSGYANTWEEYQKQTQLFYQLRDYIQSLEPVTHPIEIPSWYMPYRYNYPEHSFDNPNSPLNIVKSWQSAKVEQKPPVVSTVVPTIALNPTAEVFKPQKVETIQIGPKRVLQKYNVTAKKWTPIETMVVESSVHKKIVAETPLKIGMSQEVPPPREIPNPSPPVRHESEGVRSEGEKPSMPADSNSPQLIERQGHSTLNAAPRKVETHKHTPMPHATAVEVLADHV</sequence>
<organism evidence="2 3">
    <name type="scientific">Rotaria socialis</name>
    <dbReference type="NCBI Taxonomy" id="392032"/>
    <lineage>
        <taxon>Eukaryota</taxon>
        <taxon>Metazoa</taxon>
        <taxon>Spiralia</taxon>
        <taxon>Gnathifera</taxon>
        <taxon>Rotifera</taxon>
        <taxon>Eurotatoria</taxon>
        <taxon>Bdelloidea</taxon>
        <taxon>Philodinida</taxon>
        <taxon>Philodinidae</taxon>
        <taxon>Rotaria</taxon>
    </lineage>
</organism>
<protein>
    <submittedName>
        <fullName evidence="2">Uncharacterized protein</fullName>
    </submittedName>
</protein>
<dbReference type="Proteomes" id="UP000663838">
    <property type="component" value="Unassembled WGS sequence"/>
</dbReference>
<evidence type="ECO:0000256" key="1">
    <source>
        <dbReference type="SAM" id="MobiDB-lite"/>
    </source>
</evidence>
<dbReference type="EMBL" id="CAJOBS010002953">
    <property type="protein sequence ID" value="CAF4840662.1"/>
    <property type="molecule type" value="Genomic_DNA"/>
</dbReference>
<comment type="caution">
    <text evidence="2">The sequence shown here is derived from an EMBL/GenBank/DDBJ whole genome shotgun (WGS) entry which is preliminary data.</text>
</comment>
<feature type="region of interest" description="Disordered" evidence="1">
    <location>
        <begin position="99"/>
        <end position="122"/>
    </location>
</feature>
<evidence type="ECO:0000313" key="2">
    <source>
        <dbReference type="EMBL" id="CAF4840662.1"/>
    </source>
</evidence>
<feature type="compositionally biased region" description="Pro residues" evidence="1">
    <location>
        <begin position="328"/>
        <end position="340"/>
    </location>
</feature>
<name>A0A821RD41_9BILA</name>
<evidence type="ECO:0000313" key="3">
    <source>
        <dbReference type="Proteomes" id="UP000663838"/>
    </source>
</evidence>
<gene>
    <name evidence="2" type="ORF">TOA249_LOCUS26042</name>
</gene>
<accession>A0A821RD41</accession>
<proteinExistence type="predicted"/>
<dbReference type="AlphaFoldDB" id="A0A821RD41"/>
<reference evidence="2" key="1">
    <citation type="submission" date="2021-02" db="EMBL/GenBank/DDBJ databases">
        <authorList>
            <person name="Nowell W R."/>
        </authorList>
    </citation>
    <scope>NUCLEOTIDE SEQUENCE</scope>
</reference>
<feature type="region of interest" description="Disordered" evidence="1">
    <location>
        <begin position="321"/>
        <end position="395"/>
    </location>
</feature>